<dbReference type="SUPFAM" id="SSF48371">
    <property type="entry name" value="ARM repeat"/>
    <property type="match status" value="2"/>
</dbReference>
<dbReference type="InterPro" id="IPR021133">
    <property type="entry name" value="HEAT_type_2"/>
</dbReference>
<dbReference type="InterPro" id="IPR039918">
    <property type="entry name" value="PPP4R4"/>
</dbReference>
<dbReference type="InterPro" id="IPR011989">
    <property type="entry name" value="ARM-like"/>
</dbReference>
<evidence type="ECO:0000259" key="4">
    <source>
        <dbReference type="Pfam" id="PF22646"/>
    </source>
</evidence>
<dbReference type="Gene3D" id="1.25.10.10">
    <property type="entry name" value="Leucine-rich Repeat Variant"/>
    <property type="match status" value="2"/>
</dbReference>
<comment type="similarity">
    <text evidence="2">Belongs to the phosphatase 2A regulatory subunit A family.</text>
</comment>
<protein>
    <recommendedName>
        <fullName evidence="4">Phosphatase PP2A regulatory subunit A/Splicing factor 3B subunit 1-like HEAT repeat domain-containing protein</fullName>
    </recommendedName>
</protein>
<dbReference type="PANTHER" id="PTHR21467:SF0">
    <property type="entry name" value="SERINE_THREONINE-PROTEIN PHOSPHATASE 4 REGULATORY SUBUNIT 4"/>
    <property type="match status" value="1"/>
</dbReference>
<reference evidence="5 6" key="1">
    <citation type="submission" date="2024-07" db="EMBL/GenBank/DDBJ databases">
        <title>Chromosome-level genome assembly of the water stick insect Ranatra chinensis (Heteroptera: Nepidae).</title>
        <authorList>
            <person name="Liu X."/>
        </authorList>
    </citation>
    <scope>NUCLEOTIDE SEQUENCE [LARGE SCALE GENOMIC DNA]</scope>
    <source>
        <strain evidence="5">Cailab_2021Rc</strain>
        <tissue evidence="5">Muscle</tissue>
    </source>
</reference>
<accession>A0ABD0YS02</accession>
<feature type="repeat" description="HEAT" evidence="3">
    <location>
        <begin position="236"/>
        <end position="274"/>
    </location>
</feature>
<comment type="caution">
    <text evidence="5">The sequence shown here is derived from an EMBL/GenBank/DDBJ whole genome shotgun (WGS) entry which is preliminary data.</text>
</comment>
<name>A0ABD0YS02_9HEMI</name>
<proteinExistence type="inferred from homology"/>
<evidence type="ECO:0000256" key="3">
    <source>
        <dbReference type="PROSITE-ProRule" id="PRU00103"/>
    </source>
</evidence>
<evidence type="ECO:0000256" key="2">
    <source>
        <dbReference type="ARBA" id="ARBA00038332"/>
    </source>
</evidence>
<evidence type="ECO:0000256" key="1">
    <source>
        <dbReference type="ARBA" id="ARBA00022737"/>
    </source>
</evidence>
<dbReference type="Proteomes" id="UP001558652">
    <property type="component" value="Unassembled WGS sequence"/>
</dbReference>
<dbReference type="InterPro" id="IPR016024">
    <property type="entry name" value="ARM-type_fold"/>
</dbReference>
<dbReference type="Pfam" id="PF22646">
    <property type="entry name" value="PPP2R1A-like_HEAT"/>
    <property type="match status" value="1"/>
</dbReference>
<sequence>MVLRLALFILNFHEVGEEVQRLSVIQSIPDLLAINSTECIEKIVPKMQQALPTGSTEYHMLASQTIKTVIQKNLIPMDTFIETFLHPILASMDNRDPRLETVFFWVFEEGPDGADVNISDHCMTIRSMYEDRVIISHRVVSNAWIETMMDILDFLPDSVIQSQITPVALARTQGMKSIPFRMSNIRLLGSIAKRYDSTSDTNYDSHGTAEDGDYPKPVQIGELEARDYRPQIKRDLLPSIISLCQDCNYEVRACMCLQLPGVAERLGDDATKSNLLPALIELATDDTSSVKEATLTTIVSTLHVFNILKTTLVPMLKQMVIFSLKYDTSLMTTMASLFGKMCLGIEQSHIFTVSFVSSSLEKCFPPQEFIQFGERLEPQHQVLRVLNPGNRAGAVPSQEKDAYVKWYSAFAQLGAHSKKSARSSDVSLTSFFHNFVPPLLRDKECCGGVLLDVAQAFDRVWHPGLLFKLKNMISQRDKISKYIPIMASYHSNSFADAYALCRQYCAYNFPAMACFCRNDANLLTKSLHVIFYDLTLDTYYMVRKTIACGLHEVIYLYTKNCAILKPDFLRLLKDESEDVLEGLIPNITECLSHFVRNGVFGHALMDPSTSELVRSLMKCESVIAGTHNWRLHTTLFEQFECLYSVLPSDILFANFVTLLFNRAVPTRLAVVKTLLVILRYLPKAQQRSEIRNRIINDLCMSRSFYDRMMFVRSCDVMFDKFSTTYFKEHFFVKTVSLTEDPVANVRWATACLLPKLKAMARLPGDVRLQQLVEAAVERLSVDPDPEVLRKMEEVKQQMDKVEFGKVSNLNINK</sequence>
<dbReference type="AlphaFoldDB" id="A0ABD0YS02"/>
<organism evidence="5 6">
    <name type="scientific">Ranatra chinensis</name>
    <dbReference type="NCBI Taxonomy" id="642074"/>
    <lineage>
        <taxon>Eukaryota</taxon>
        <taxon>Metazoa</taxon>
        <taxon>Ecdysozoa</taxon>
        <taxon>Arthropoda</taxon>
        <taxon>Hexapoda</taxon>
        <taxon>Insecta</taxon>
        <taxon>Pterygota</taxon>
        <taxon>Neoptera</taxon>
        <taxon>Paraneoptera</taxon>
        <taxon>Hemiptera</taxon>
        <taxon>Heteroptera</taxon>
        <taxon>Panheteroptera</taxon>
        <taxon>Nepomorpha</taxon>
        <taxon>Nepidae</taxon>
        <taxon>Ranatrinae</taxon>
        <taxon>Ranatra</taxon>
    </lineage>
</organism>
<dbReference type="PANTHER" id="PTHR21467">
    <property type="entry name" value="PROTEIN PHOSPHATASE 4 REGULATORY SUBUNIT 4 PPP4R4"/>
    <property type="match status" value="1"/>
</dbReference>
<evidence type="ECO:0000313" key="5">
    <source>
        <dbReference type="EMBL" id="KAL1121949.1"/>
    </source>
</evidence>
<dbReference type="PROSITE" id="PS50077">
    <property type="entry name" value="HEAT_REPEAT"/>
    <property type="match status" value="1"/>
</dbReference>
<dbReference type="InterPro" id="IPR054573">
    <property type="entry name" value="PP2A/SF3B1-like_HEAT"/>
</dbReference>
<keyword evidence="6" id="KW-1185">Reference proteome</keyword>
<evidence type="ECO:0000313" key="6">
    <source>
        <dbReference type="Proteomes" id="UP001558652"/>
    </source>
</evidence>
<gene>
    <name evidence="5" type="ORF">AAG570_003357</name>
</gene>
<keyword evidence="1" id="KW-0677">Repeat</keyword>
<dbReference type="EMBL" id="JBFDAA010000014">
    <property type="protein sequence ID" value="KAL1121949.1"/>
    <property type="molecule type" value="Genomic_DNA"/>
</dbReference>
<feature type="domain" description="Phosphatase PP2A regulatory subunit A/Splicing factor 3B subunit 1-like HEAT repeat" evidence="4">
    <location>
        <begin position="232"/>
        <end position="300"/>
    </location>
</feature>